<evidence type="ECO:0000313" key="2">
    <source>
        <dbReference type="Proteomes" id="UP000286137"/>
    </source>
</evidence>
<dbReference type="AlphaFoldDB" id="A0A412BRX0"/>
<comment type="caution">
    <text evidence="1">The sequence shown here is derived from an EMBL/GenBank/DDBJ whole genome shotgun (WGS) entry which is preliminary data.</text>
</comment>
<reference evidence="1 2" key="1">
    <citation type="submission" date="2018-08" db="EMBL/GenBank/DDBJ databases">
        <title>A genome reference for cultivated species of the human gut microbiota.</title>
        <authorList>
            <person name="Zou Y."/>
            <person name="Xue W."/>
            <person name="Luo G."/>
        </authorList>
    </citation>
    <scope>NUCLEOTIDE SEQUENCE [LARGE SCALE GENOMIC DNA]</scope>
    <source>
        <strain evidence="1 2">AF27-4BH</strain>
    </source>
</reference>
<accession>A0A412BRX0</accession>
<feature type="non-terminal residue" evidence="1">
    <location>
        <position position="72"/>
    </location>
</feature>
<evidence type="ECO:0000313" key="1">
    <source>
        <dbReference type="EMBL" id="RGQ61034.1"/>
    </source>
</evidence>
<organism evidence="1 2">
    <name type="scientific">Mediterraneibacter gnavus</name>
    <name type="common">Ruminococcus gnavus</name>
    <dbReference type="NCBI Taxonomy" id="33038"/>
    <lineage>
        <taxon>Bacteria</taxon>
        <taxon>Bacillati</taxon>
        <taxon>Bacillota</taxon>
        <taxon>Clostridia</taxon>
        <taxon>Lachnospirales</taxon>
        <taxon>Lachnospiraceae</taxon>
        <taxon>Mediterraneibacter</taxon>
    </lineage>
</organism>
<proteinExistence type="predicted"/>
<gene>
    <name evidence="1" type="ORF">DWY88_15470</name>
</gene>
<dbReference type="EMBL" id="QRTJ01000045">
    <property type="protein sequence ID" value="RGQ61034.1"/>
    <property type="molecule type" value="Genomic_DNA"/>
</dbReference>
<sequence>MEMQKEEAKMLQWHPAFFAEIQIELQEDAEHLIFENEHQLGTKPKEIYVLIIKKDKGRVIRKNIGRIFRQHN</sequence>
<protein>
    <submittedName>
        <fullName evidence="1">3-isopropylmalate dehydrogenase</fullName>
    </submittedName>
</protein>
<dbReference type="Proteomes" id="UP000286137">
    <property type="component" value="Unassembled WGS sequence"/>
</dbReference>
<name>A0A412BRX0_MEDGN</name>